<accession>A0A8S3XXF6</accession>
<name>A0A8S3XXF6_PARAO</name>
<dbReference type="PANTHER" id="PTHR33198">
    <property type="entry name" value="ANK_REP_REGION DOMAIN-CONTAINING PROTEIN-RELATED"/>
    <property type="match status" value="1"/>
</dbReference>
<dbReference type="PANTHER" id="PTHR33198:SF20">
    <property type="entry name" value="RETROTRANSPOSON GAG DOMAIN-CONTAINING PROTEIN"/>
    <property type="match status" value="1"/>
</dbReference>
<evidence type="ECO:0000313" key="1">
    <source>
        <dbReference type="EMBL" id="CAG5046614.1"/>
    </source>
</evidence>
<dbReference type="AlphaFoldDB" id="A0A8S3XXF6"/>
<gene>
    <name evidence="1" type="ORF">PAPOLLO_LOCUS23651</name>
</gene>
<dbReference type="Proteomes" id="UP000691718">
    <property type="component" value="Unassembled WGS sequence"/>
</dbReference>
<sequence length="172" mass="20182">MSDALEEVAEMNNVLTGECRIPQELILDDIENCWPRWQRFKQSFNIYILAAGYEKLAVTRKSAILLNCIGQQAQDSYLNTLKTEDSNKAELQEVIRIFDDYIIPKQNEVINSYNFNKRSQEGGESFDFFYTSVRKLADNCNFADQKKRMFQNRIVIGIQDRRVQQKLHEIKD</sequence>
<protein>
    <submittedName>
        <fullName evidence="1">(apollo) hypothetical protein</fullName>
    </submittedName>
</protein>
<dbReference type="EMBL" id="CAJQZP010001441">
    <property type="protein sequence ID" value="CAG5046614.1"/>
    <property type="molecule type" value="Genomic_DNA"/>
</dbReference>
<keyword evidence="2" id="KW-1185">Reference proteome</keyword>
<dbReference type="OrthoDB" id="8195376at2759"/>
<organism evidence="1 2">
    <name type="scientific">Parnassius apollo</name>
    <name type="common">Apollo butterfly</name>
    <name type="synonym">Papilio apollo</name>
    <dbReference type="NCBI Taxonomy" id="110799"/>
    <lineage>
        <taxon>Eukaryota</taxon>
        <taxon>Metazoa</taxon>
        <taxon>Ecdysozoa</taxon>
        <taxon>Arthropoda</taxon>
        <taxon>Hexapoda</taxon>
        <taxon>Insecta</taxon>
        <taxon>Pterygota</taxon>
        <taxon>Neoptera</taxon>
        <taxon>Endopterygota</taxon>
        <taxon>Lepidoptera</taxon>
        <taxon>Glossata</taxon>
        <taxon>Ditrysia</taxon>
        <taxon>Papilionoidea</taxon>
        <taxon>Papilionidae</taxon>
        <taxon>Parnassiinae</taxon>
        <taxon>Parnassini</taxon>
        <taxon>Parnassius</taxon>
        <taxon>Parnassius</taxon>
    </lineage>
</organism>
<reference evidence="1" key="1">
    <citation type="submission" date="2021-04" db="EMBL/GenBank/DDBJ databases">
        <authorList>
            <person name="Tunstrom K."/>
        </authorList>
    </citation>
    <scope>NUCLEOTIDE SEQUENCE</scope>
</reference>
<proteinExistence type="predicted"/>
<comment type="caution">
    <text evidence="1">The sequence shown here is derived from an EMBL/GenBank/DDBJ whole genome shotgun (WGS) entry which is preliminary data.</text>
</comment>
<evidence type="ECO:0000313" key="2">
    <source>
        <dbReference type="Proteomes" id="UP000691718"/>
    </source>
</evidence>